<reference evidence="1" key="1">
    <citation type="submission" date="2021-01" db="EMBL/GenBank/DDBJ databases">
        <authorList>
            <consortium name="Genoscope - CEA"/>
            <person name="William W."/>
        </authorList>
    </citation>
    <scope>NUCLEOTIDE SEQUENCE</scope>
</reference>
<evidence type="ECO:0000313" key="1">
    <source>
        <dbReference type="EMBL" id="CAD8063025.1"/>
    </source>
</evidence>
<organism evidence="1 2">
    <name type="scientific">Paramecium primaurelia</name>
    <dbReference type="NCBI Taxonomy" id="5886"/>
    <lineage>
        <taxon>Eukaryota</taxon>
        <taxon>Sar</taxon>
        <taxon>Alveolata</taxon>
        <taxon>Ciliophora</taxon>
        <taxon>Intramacronucleata</taxon>
        <taxon>Oligohymenophorea</taxon>
        <taxon>Peniculida</taxon>
        <taxon>Parameciidae</taxon>
        <taxon>Paramecium</taxon>
    </lineage>
</organism>
<proteinExistence type="predicted"/>
<comment type="caution">
    <text evidence="1">The sequence shown here is derived from an EMBL/GenBank/DDBJ whole genome shotgun (WGS) entry which is preliminary data.</text>
</comment>
<accession>A0A8S1LA17</accession>
<dbReference type="AlphaFoldDB" id="A0A8S1LA17"/>
<evidence type="ECO:0000313" key="2">
    <source>
        <dbReference type="Proteomes" id="UP000688137"/>
    </source>
</evidence>
<dbReference type="OMA" id="TILEMCF"/>
<protein>
    <submittedName>
        <fullName evidence="1">Uncharacterized protein</fullName>
    </submittedName>
</protein>
<sequence length="249" mass="29592">MHQYPKDSKLLNLNNHNTEFVFKSKDKEEPFSYTAKCSGTNQQFAAQAKFKYITPRFSLINTFANDSTYSIFTSYKLDETIKLFVKSPNVVDILQQFNAGFKLTLEKQYQFYCEYNKTQKTSDFNFFARKKYLWGDWQMKTILEMCFKNNQQNESSMMIQSPFKENTQLAFKINRTYKLNKYTTSLNFGLRHKIDRKLFLITKFNQNGFGIIGIAGKYNRMKYQVSNKLQFSQNTDQLFPLQFKFEVEV</sequence>
<gene>
    <name evidence="1" type="ORF">PPRIM_AZ9-3.1.T0340111</name>
</gene>
<name>A0A8S1LA17_PARPR</name>
<dbReference type="EMBL" id="CAJJDM010000033">
    <property type="protein sequence ID" value="CAD8063025.1"/>
    <property type="molecule type" value="Genomic_DNA"/>
</dbReference>
<keyword evidence="2" id="KW-1185">Reference proteome</keyword>
<dbReference type="Proteomes" id="UP000688137">
    <property type="component" value="Unassembled WGS sequence"/>
</dbReference>